<keyword evidence="5 7" id="KW-1133">Transmembrane helix</keyword>
<dbReference type="InterPro" id="IPR045621">
    <property type="entry name" value="BPD_transp_1_N"/>
</dbReference>
<dbReference type="CDD" id="cd06261">
    <property type="entry name" value="TM_PBP2"/>
    <property type="match status" value="1"/>
</dbReference>
<dbReference type="OrthoDB" id="9805855at2"/>
<keyword evidence="10" id="KW-1185">Reference proteome</keyword>
<evidence type="ECO:0000256" key="1">
    <source>
        <dbReference type="ARBA" id="ARBA00004651"/>
    </source>
</evidence>
<keyword evidence="6 7" id="KW-0472">Membrane</keyword>
<dbReference type="KEGG" id="pgv:SL003B_2779"/>
<evidence type="ECO:0000313" key="9">
    <source>
        <dbReference type="EMBL" id="ADZ71202.1"/>
    </source>
</evidence>
<evidence type="ECO:0000256" key="2">
    <source>
        <dbReference type="ARBA" id="ARBA00022448"/>
    </source>
</evidence>
<dbReference type="Pfam" id="PF00528">
    <property type="entry name" value="BPD_transp_1"/>
    <property type="match status" value="1"/>
</dbReference>
<evidence type="ECO:0000256" key="4">
    <source>
        <dbReference type="ARBA" id="ARBA00022692"/>
    </source>
</evidence>
<dbReference type="STRING" id="991905.SL003B_2779"/>
<reference evidence="9 10" key="1">
    <citation type="journal article" date="2011" name="J. Bacteriol.">
        <title>Complete genome sequence of Polymorphum gilvum SL003B-26A1T, a crude oil-degrading bacterium from oil-polluted saline soil.</title>
        <authorList>
            <person name="Li S.G."/>
            <person name="Tang Y.Q."/>
            <person name="Nie Y."/>
            <person name="Cai M."/>
            <person name="Wu X.L."/>
        </authorList>
    </citation>
    <scope>NUCLEOTIDE SEQUENCE [LARGE SCALE GENOMIC DNA]</scope>
    <source>
        <strain evidence="10">LMG 25793 / CGMCC 1.9160 / SL003B-26A1</strain>
    </source>
</reference>
<dbReference type="GO" id="GO:0005886">
    <property type="term" value="C:plasma membrane"/>
    <property type="evidence" value="ECO:0007669"/>
    <property type="project" value="UniProtKB-SubCell"/>
</dbReference>
<sequence>MLHQLGLRLIYACLLILAVSIAGFALLRLMPGDFAEVLLMSQMDGTLPDAETVARFSAENGFDAPLPVQYLDWLWRVAQGDLGTSFVTGDPVLEDVTLRLGKSLTLALLALGTGLVISLPVGALCAFYPGSLLDRTFATLAVVGMSIPNFWYALMLALLFSLTLGWLPSTGHGTWAHAVLPTLVIGTSISGVLARYVRGCLLEELSQPYVRTARSKGLSDRRVLLFHAAPNVFPAVLTLTGLQFARVFDGMIIVETLFAWPGIGRLLVDSLLSRDYPLIQACFLVVAASYVLINLVVDYAITLYDPRVRGVV</sequence>
<feature type="transmembrane region" description="Helical" evidence="7">
    <location>
        <begin position="9"/>
        <end position="30"/>
    </location>
</feature>
<organism evidence="9 10">
    <name type="scientific">Polymorphum gilvum (strain LMG 25793 / CGMCC 1.9160 / SL003B-26A1)</name>
    <dbReference type="NCBI Taxonomy" id="991905"/>
    <lineage>
        <taxon>Bacteria</taxon>
        <taxon>Pseudomonadati</taxon>
        <taxon>Pseudomonadota</taxon>
        <taxon>Alphaproteobacteria</taxon>
        <taxon>Rhodobacterales</taxon>
        <taxon>Paracoccaceae</taxon>
        <taxon>Polymorphum</taxon>
    </lineage>
</organism>
<dbReference type="SUPFAM" id="SSF161098">
    <property type="entry name" value="MetI-like"/>
    <property type="match status" value="1"/>
</dbReference>
<keyword evidence="3" id="KW-1003">Cell membrane</keyword>
<gene>
    <name evidence="9" type="ordered locus">SL003B_2779</name>
</gene>
<evidence type="ECO:0000313" key="10">
    <source>
        <dbReference type="Proteomes" id="UP000008130"/>
    </source>
</evidence>
<name>F2J5U8_POLGS</name>
<dbReference type="RefSeq" id="WP_013653516.1">
    <property type="nucleotide sequence ID" value="NC_015259.1"/>
</dbReference>
<feature type="transmembrane region" description="Helical" evidence="7">
    <location>
        <begin position="250"/>
        <end position="268"/>
    </location>
</feature>
<feature type="transmembrane region" description="Helical" evidence="7">
    <location>
        <begin position="280"/>
        <end position="301"/>
    </location>
</feature>
<dbReference type="InterPro" id="IPR035906">
    <property type="entry name" value="MetI-like_sf"/>
</dbReference>
<feature type="transmembrane region" description="Helical" evidence="7">
    <location>
        <begin position="150"/>
        <end position="169"/>
    </location>
</feature>
<feature type="transmembrane region" description="Helical" evidence="7">
    <location>
        <begin position="175"/>
        <end position="197"/>
    </location>
</feature>
<dbReference type="EMBL" id="CP002568">
    <property type="protein sequence ID" value="ADZ71202.1"/>
    <property type="molecule type" value="Genomic_DNA"/>
</dbReference>
<accession>F2J5U8</accession>
<evidence type="ECO:0000256" key="7">
    <source>
        <dbReference type="RuleBase" id="RU363032"/>
    </source>
</evidence>
<keyword evidence="4 7" id="KW-0812">Transmembrane</keyword>
<feature type="transmembrane region" description="Helical" evidence="7">
    <location>
        <begin position="223"/>
        <end position="244"/>
    </location>
</feature>
<dbReference type="PATRIC" id="fig|991905.3.peg.2848"/>
<dbReference type="HOGENOM" id="CLU_036879_0_2_5"/>
<dbReference type="PANTHER" id="PTHR43163">
    <property type="entry name" value="DIPEPTIDE TRANSPORT SYSTEM PERMEASE PROTEIN DPPB-RELATED"/>
    <property type="match status" value="1"/>
</dbReference>
<dbReference type="Gene3D" id="1.10.3720.10">
    <property type="entry name" value="MetI-like"/>
    <property type="match status" value="1"/>
</dbReference>
<feature type="domain" description="ABC transmembrane type-1" evidence="8">
    <location>
        <begin position="100"/>
        <end position="297"/>
    </location>
</feature>
<proteinExistence type="inferred from homology"/>
<evidence type="ECO:0000256" key="3">
    <source>
        <dbReference type="ARBA" id="ARBA00022475"/>
    </source>
</evidence>
<dbReference type="PANTHER" id="PTHR43163:SF6">
    <property type="entry name" value="DIPEPTIDE TRANSPORT SYSTEM PERMEASE PROTEIN DPPB-RELATED"/>
    <property type="match status" value="1"/>
</dbReference>
<comment type="subcellular location">
    <subcellularLocation>
        <location evidence="1 7">Cell membrane</location>
        <topology evidence="1 7">Multi-pass membrane protein</topology>
    </subcellularLocation>
</comment>
<evidence type="ECO:0000259" key="8">
    <source>
        <dbReference type="PROSITE" id="PS50928"/>
    </source>
</evidence>
<feature type="transmembrane region" description="Helical" evidence="7">
    <location>
        <begin position="106"/>
        <end position="129"/>
    </location>
</feature>
<dbReference type="InterPro" id="IPR000515">
    <property type="entry name" value="MetI-like"/>
</dbReference>
<dbReference type="eggNOG" id="COG0601">
    <property type="taxonomic scope" value="Bacteria"/>
</dbReference>
<dbReference type="Proteomes" id="UP000008130">
    <property type="component" value="Chromosome"/>
</dbReference>
<dbReference type="Pfam" id="PF19300">
    <property type="entry name" value="BPD_transp_1_N"/>
    <property type="match status" value="1"/>
</dbReference>
<dbReference type="AlphaFoldDB" id="F2J5U8"/>
<dbReference type="PROSITE" id="PS50928">
    <property type="entry name" value="ABC_TM1"/>
    <property type="match status" value="1"/>
</dbReference>
<evidence type="ECO:0000256" key="6">
    <source>
        <dbReference type="ARBA" id="ARBA00023136"/>
    </source>
</evidence>
<keyword evidence="2 7" id="KW-0813">Transport</keyword>
<comment type="similarity">
    <text evidence="7">Belongs to the binding-protein-dependent transport system permease family.</text>
</comment>
<protein>
    <submittedName>
        <fullName evidence="9">Oligopeptide transporter, permease protein</fullName>
    </submittedName>
</protein>
<evidence type="ECO:0000256" key="5">
    <source>
        <dbReference type="ARBA" id="ARBA00022989"/>
    </source>
</evidence>
<dbReference type="GO" id="GO:0071916">
    <property type="term" value="F:dipeptide transmembrane transporter activity"/>
    <property type="evidence" value="ECO:0007669"/>
    <property type="project" value="TreeGrafter"/>
</dbReference>